<dbReference type="EMBL" id="CAJNNW010005875">
    <property type="protein sequence ID" value="CAE8647801.1"/>
    <property type="molecule type" value="Genomic_DNA"/>
</dbReference>
<reference evidence="1" key="1">
    <citation type="submission" date="2021-02" db="EMBL/GenBank/DDBJ databases">
        <authorList>
            <person name="Dougan E. K."/>
            <person name="Rhodes N."/>
            <person name="Thang M."/>
            <person name="Chan C."/>
        </authorList>
    </citation>
    <scope>NUCLEOTIDE SEQUENCE</scope>
</reference>
<accession>A0A813IB77</accession>
<gene>
    <name evidence="1" type="ORF">PGLA2088_LOCUS5991</name>
</gene>
<dbReference type="Proteomes" id="UP000626109">
    <property type="component" value="Unassembled WGS sequence"/>
</dbReference>
<proteinExistence type="predicted"/>
<comment type="caution">
    <text evidence="1">The sequence shown here is derived from an EMBL/GenBank/DDBJ whole genome shotgun (WGS) entry which is preliminary data.</text>
</comment>
<sequence>MIQCTDALAYRLGMEFYDIPLNLVLVADQSTEGVDIYAKNQALVGANSTMSRRSCPIRQCSKKNKGVCSRELVEKMQIATGPLPARNPLLCMHDRLAALLQLWVGPFQMWLPVA</sequence>
<evidence type="ECO:0000313" key="2">
    <source>
        <dbReference type="Proteomes" id="UP000626109"/>
    </source>
</evidence>
<evidence type="ECO:0000313" key="1">
    <source>
        <dbReference type="EMBL" id="CAE8647801.1"/>
    </source>
</evidence>
<dbReference type="AlphaFoldDB" id="A0A813IB77"/>
<name>A0A813IB77_POLGL</name>
<organism evidence="1 2">
    <name type="scientific">Polarella glacialis</name>
    <name type="common">Dinoflagellate</name>
    <dbReference type="NCBI Taxonomy" id="89957"/>
    <lineage>
        <taxon>Eukaryota</taxon>
        <taxon>Sar</taxon>
        <taxon>Alveolata</taxon>
        <taxon>Dinophyceae</taxon>
        <taxon>Suessiales</taxon>
        <taxon>Suessiaceae</taxon>
        <taxon>Polarella</taxon>
    </lineage>
</organism>
<protein>
    <submittedName>
        <fullName evidence="1">Uncharacterized protein</fullName>
    </submittedName>
</protein>